<gene>
    <name evidence="10" type="ORF">POM88_016875</name>
</gene>
<keyword evidence="3 9" id="KW-0812">Transmembrane</keyword>
<proteinExistence type="inferred from homology"/>
<reference evidence="10" key="2">
    <citation type="submission" date="2023-05" db="EMBL/GenBank/DDBJ databases">
        <authorList>
            <person name="Schelkunov M.I."/>
        </authorList>
    </citation>
    <scope>NUCLEOTIDE SEQUENCE</scope>
    <source>
        <strain evidence="10">Hsosn_3</strain>
        <tissue evidence="10">Leaf</tissue>
    </source>
</reference>
<comment type="similarity">
    <text evidence="2">Belongs to the MLO family.</text>
</comment>
<dbReference type="InterPro" id="IPR004326">
    <property type="entry name" value="Mlo"/>
</dbReference>
<evidence type="ECO:0000256" key="2">
    <source>
        <dbReference type="ARBA" id="ARBA00006574"/>
    </source>
</evidence>
<comment type="subcellular location">
    <subcellularLocation>
        <location evidence="1">Membrane</location>
        <topology evidence="1">Multi-pass membrane protein</topology>
    </subcellularLocation>
</comment>
<dbReference type="Proteomes" id="UP001237642">
    <property type="component" value="Unassembled WGS sequence"/>
</dbReference>
<evidence type="ECO:0000256" key="6">
    <source>
        <dbReference type="ARBA" id="ARBA00023136"/>
    </source>
</evidence>
<dbReference type="PANTHER" id="PTHR31942">
    <property type="entry name" value="MLO-LIKE PROTEIN 1"/>
    <property type="match status" value="1"/>
</dbReference>
<keyword evidence="7" id="KW-0568">Pathogenesis-related protein</keyword>
<dbReference type="EMBL" id="JAUIZM010000004">
    <property type="protein sequence ID" value="KAK1388697.1"/>
    <property type="molecule type" value="Genomic_DNA"/>
</dbReference>
<comment type="caution">
    <text evidence="10">The sequence shown here is derived from an EMBL/GenBank/DDBJ whole genome shotgun (WGS) entry which is preliminary data.</text>
</comment>
<keyword evidence="11" id="KW-1185">Reference proteome</keyword>
<evidence type="ECO:0000256" key="9">
    <source>
        <dbReference type="SAM" id="Phobius"/>
    </source>
</evidence>
<organism evidence="10 11">
    <name type="scientific">Heracleum sosnowskyi</name>
    <dbReference type="NCBI Taxonomy" id="360622"/>
    <lineage>
        <taxon>Eukaryota</taxon>
        <taxon>Viridiplantae</taxon>
        <taxon>Streptophyta</taxon>
        <taxon>Embryophyta</taxon>
        <taxon>Tracheophyta</taxon>
        <taxon>Spermatophyta</taxon>
        <taxon>Magnoliopsida</taxon>
        <taxon>eudicotyledons</taxon>
        <taxon>Gunneridae</taxon>
        <taxon>Pentapetalae</taxon>
        <taxon>asterids</taxon>
        <taxon>campanulids</taxon>
        <taxon>Apiales</taxon>
        <taxon>Apiaceae</taxon>
        <taxon>Apioideae</taxon>
        <taxon>apioid superclade</taxon>
        <taxon>Tordylieae</taxon>
        <taxon>Tordyliinae</taxon>
        <taxon>Heracleum</taxon>
    </lineage>
</organism>
<feature type="transmembrane region" description="Helical" evidence="9">
    <location>
        <begin position="258"/>
        <end position="279"/>
    </location>
</feature>
<evidence type="ECO:0000256" key="3">
    <source>
        <dbReference type="ARBA" id="ARBA00022692"/>
    </source>
</evidence>
<accession>A0AAD8MXV8</accession>
<evidence type="ECO:0000313" key="10">
    <source>
        <dbReference type="EMBL" id="KAK1388697.1"/>
    </source>
</evidence>
<protein>
    <recommendedName>
        <fullName evidence="12">MLO-like protein</fullName>
    </recommendedName>
</protein>
<dbReference type="Pfam" id="PF03094">
    <property type="entry name" value="Mlo"/>
    <property type="match status" value="1"/>
</dbReference>
<evidence type="ECO:0008006" key="12">
    <source>
        <dbReference type="Google" id="ProtNLM"/>
    </source>
</evidence>
<evidence type="ECO:0000256" key="8">
    <source>
        <dbReference type="SAM" id="MobiDB-lite"/>
    </source>
</evidence>
<sequence>MASTGHRKVGSSRTVNGFNESSSSVDWLGREMLKMRLRDKDKVDHDDERESEPELVNGVGAEAGHVIRTTIGGRNGQSRQAISYIAEHVVGTGSFGVVCREAERRVDAPRIYITTTNRLTSFNNGHRRLLSEGSQSQYCEHKGKVPLFSREAIHQLHIFIFVLAVVHVIFCATTTVLGSLKIQQWKCWEQSSSTSTHAPHEFHKHHLQRSIFKQFYGSVTKSDYIALQAGFTQEHCPSTPKFNFHTYMLRTLEHDFKHMVGISWYLWLFVVLFLLLNLADEPYRFKV</sequence>
<dbReference type="GO" id="GO:0016020">
    <property type="term" value="C:membrane"/>
    <property type="evidence" value="ECO:0007669"/>
    <property type="project" value="UniProtKB-SubCell"/>
</dbReference>
<evidence type="ECO:0000256" key="5">
    <source>
        <dbReference type="ARBA" id="ARBA00022989"/>
    </source>
</evidence>
<keyword evidence="5 9" id="KW-1133">Transmembrane helix</keyword>
<dbReference type="PANTHER" id="PTHR31942:SF54">
    <property type="entry name" value="MLO-LIKE PROTEIN 13"/>
    <property type="match status" value="1"/>
</dbReference>
<evidence type="ECO:0000313" key="11">
    <source>
        <dbReference type="Proteomes" id="UP001237642"/>
    </source>
</evidence>
<evidence type="ECO:0000256" key="7">
    <source>
        <dbReference type="ARBA" id="ARBA00023265"/>
    </source>
</evidence>
<feature type="transmembrane region" description="Helical" evidence="9">
    <location>
        <begin position="156"/>
        <end position="180"/>
    </location>
</feature>
<dbReference type="GO" id="GO:0006952">
    <property type="term" value="P:defense response"/>
    <property type="evidence" value="ECO:0007669"/>
    <property type="project" value="UniProtKB-KW"/>
</dbReference>
<evidence type="ECO:0000256" key="4">
    <source>
        <dbReference type="ARBA" id="ARBA00022821"/>
    </source>
</evidence>
<feature type="compositionally biased region" description="Polar residues" evidence="8">
    <location>
        <begin position="11"/>
        <end position="23"/>
    </location>
</feature>
<keyword evidence="6 9" id="KW-0472">Membrane</keyword>
<name>A0AAD8MXV8_9APIA</name>
<evidence type="ECO:0000256" key="1">
    <source>
        <dbReference type="ARBA" id="ARBA00004141"/>
    </source>
</evidence>
<feature type="region of interest" description="Disordered" evidence="8">
    <location>
        <begin position="1"/>
        <end position="23"/>
    </location>
</feature>
<keyword evidence="4" id="KW-0611">Plant defense</keyword>
<feature type="compositionally biased region" description="Basic residues" evidence="8">
    <location>
        <begin position="1"/>
        <end position="10"/>
    </location>
</feature>
<reference evidence="10" key="1">
    <citation type="submission" date="2023-02" db="EMBL/GenBank/DDBJ databases">
        <title>Genome of toxic invasive species Heracleum sosnowskyi carries increased number of genes despite the absence of recent whole-genome duplications.</title>
        <authorList>
            <person name="Schelkunov M."/>
            <person name="Shtratnikova V."/>
            <person name="Makarenko M."/>
            <person name="Klepikova A."/>
            <person name="Omelchenko D."/>
            <person name="Novikova G."/>
            <person name="Obukhova E."/>
            <person name="Bogdanov V."/>
            <person name="Penin A."/>
            <person name="Logacheva M."/>
        </authorList>
    </citation>
    <scope>NUCLEOTIDE SEQUENCE</scope>
    <source>
        <strain evidence="10">Hsosn_3</strain>
        <tissue evidence="10">Leaf</tissue>
    </source>
</reference>
<dbReference type="AlphaFoldDB" id="A0AAD8MXV8"/>